<sequence>MARPILIIAASIPVILAAMIAIPMISNPQIPFSAANADDKIAIELIKYDLKKISLGVTDRLTPQKSETLSISDDGSLKYVFSTPNSEPIQKSMMLEKSQITKLTALVKETGFMQLPIDSIPADETKTEFTKFSLKVTLNGKTKHIQWPEQNATSEFIPPLVSNVEFELEKLINQTKN</sequence>
<evidence type="ECO:0000313" key="1">
    <source>
        <dbReference type="EMBL" id="AJZ76738.1"/>
    </source>
</evidence>
<proteinExistence type="predicted"/>
<dbReference type="KEGG" id="tah:SU86_008440"/>
<accession>A0A3G1B554</accession>
<keyword evidence="2" id="KW-1185">Reference proteome</keyword>
<name>A0A3G1B554_9ARCH</name>
<dbReference type="AlphaFoldDB" id="A0A3G1B554"/>
<gene>
    <name evidence="1" type="ORF">SU86_008440</name>
</gene>
<dbReference type="Proteomes" id="UP000266745">
    <property type="component" value="Chromosome"/>
</dbReference>
<dbReference type="STRING" id="1603555.SU86_008440"/>
<dbReference type="EMBL" id="CP011097">
    <property type="protein sequence ID" value="AJZ76738.1"/>
    <property type="molecule type" value="Genomic_DNA"/>
</dbReference>
<protein>
    <submittedName>
        <fullName evidence="1">Uncharacterized protein</fullName>
    </submittedName>
</protein>
<reference evidence="1 2" key="1">
    <citation type="journal article" date="2016" name="Sci. Rep.">
        <title>A novel ammonia-oxidizing archaeon from wastewater treatment plant: Its enrichment, physiological and genomic characteristics.</title>
        <authorList>
            <person name="Li Y."/>
            <person name="Ding K."/>
            <person name="Wen X."/>
            <person name="Zhang B."/>
            <person name="Shen B."/>
            <person name="Yang Y."/>
        </authorList>
    </citation>
    <scope>NUCLEOTIDE SEQUENCE [LARGE SCALE GENOMIC DNA]</scope>
    <source>
        <strain evidence="1 2">SAT1</strain>
    </source>
</reference>
<evidence type="ECO:0000313" key="2">
    <source>
        <dbReference type="Proteomes" id="UP000266745"/>
    </source>
</evidence>
<organism evidence="1 2">
    <name type="scientific">Candidatus Nitrosotenuis cloacae</name>
    <dbReference type="NCBI Taxonomy" id="1603555"/>
    <lineage>
        <taxon>Archaea</taxon>
        <taxon>Nitrososphaerota</taxon>
        <taxon>Candidatus Nitrosotenuis</taxon>
    </lineage>
</organism>